<feature type="domain" description="Carrier" evidence="5">
    <location>
        <begin position="3028"/>
        <end position="3103"/>
    </location>
</feature>
<dbReference type="NCBIfam" id="NF004282">
    <property type="entry name" value="PRK05691.1"/>
    <property type="match status" value="10"/>
</dbReference>
<dbReference type="InterPro" id="IPR009081">
    <property type="entry name" value="PP-bd_ACP"/>
</dbReference>
<dbReference type="InterPro" id="IPR001242">
    <property type="entry name" value="Condensation_dom"/>
</dbReference>
<feature type="region of interest" description="Disordered" evidence="4">
    <location>
        <begin position="2729"/>
        <end position="2749"/>
    </location>
</feature>
<dbReference type="InterPro" id="IPR036736">
    <property type="entry name" value="ACP-like_sf"/>
</dbReference>
<dbReference type="Gene3D" id="1.10.1200.10">
    <property type="entry name" value="ACP-like"/>
    <property type="match status" value="6"/>
</dbReference>
<dbReference type="PROSITE" id="PS50075">
    <property type="entry name" value="CARRIER"/>
    <property type="match status" value="7"/>
</dbReference>
<dbReference type="GO" id="GO:0043041">
    <property type="term" value="P:amino acid activation for nonribosomal peptide biosynthetic process"/>
    <property type="evidence" value="ECO:0007669"/>
    <property type="project" value="TreeGrafter"/>
</dbReference>
<dbReference type="GO" id="GO:0072330">
    <property type="term" value="P:monocarboxylic acid biosynthetic process"/>
    <property type="evidence" value="ECO:0007669"/>
    <property type="project" value="UniProtKB-ARBA"/>
</dbReference>
<dbReference type="Pfam" id="PF00550">
    <property type="entry name" value="PP-binding"/>
    <property type="match status" value="7"/>
</dbReference>
<evidence type="ECO:0000313" key="6">
    <source>
        <dbReference type="EMBL" id="TDP41633.1"/>
    </source>
</evidence>
<dbReference type="SMART" id="SM00824">
    <property type="entry name" value="PKS_TE"/>
    <property type="match status" value="1"/>
</dbReference>
<dbReference type="InterPro" id="IPR020806">
    <property type="entry name" value="PKS_PP-bd"/>
</dbReference>
<dbReference type="GO" id="GO:0005829">
    <property type="term" value="C:cytosol"/>
    <property type="evidence" value="ECO:0007669"/>
    <property type="project" value="TreeGrafter"/>
</dbReference>
<dbReference type="Gene3D" id="3.30.559.30">
    <property type="entry name" value="Nonribosomal peptide synthetase, condensation domain"/>
    <property type="match status" value="6"/>
</dbReference>
<dbReference type="PANTHER" id="PTHR45527">
    <property type="entry name" value="NONRIBOSOMAL PEPTIDE SYNTHETASE"/>
    <property type="match status" value="1"/>
</dbReference>
<feature type="region of interest" description="Disordered" evidence="4">
    <location>
        <begin position="7762"/>
        <end position="7786"/>
    </location>
</feature>
<protein>
    <submittedName>
        <fullName evidence="6">Amino acid adenylation domain-containing protein</fullName>
    </submittedName>
</protein>
<evidence type="ECO:0000256" key="3">
    <source>
        <dbReference type="ARBA" id="ARBA00022553"/>
    </source>
</evidence>
<dbReference type="InterPro" id="IPR029058">
    <property type="entry name" value="AB_hydrolase_fold"/>
</dbReference>
<feature type="domain" description="Carrier" evidence="5">
    <location>
        <begin position="4115"/>
        <end position="4190"/>
    </location>
</feature>
<feature type="compositionally biased region" description="Low complexity" evidence="4">
    <location>
        <begin position="5935"/>
        <end position="5958"/>
    </location>
</feature>
<dbReference type="FunFam" id="3.40.50.980:FF:000001">
    <property type="entry name" value="Non-ribosomal peptide synthetase"/>
    <property type="match status" value="1"/>
</dbReference>
<feature type="domain" description="Carrier" evidence="5">
    <location>
        <begin position="1695"/>
        <end position="1770"/>
    </location>
</feature>
<dbReference type="SUPFAM" id="SSF53474">
    <property type="entry name" value="alpha/beta-Hydrolases"/>
    <property type="match status" value="1"/>
</dbReference>
<organism evidence="6 7">
    <name type="scientific">Nocardia ignorata</name>
    <dbReference type="NCBI Taxonomy" id="145285"/>
    <lineage>
        <taxon>Bacteria</taxon>
        <taxon>Bacillati</taxon>
        <taxon>Actinomycetota</taxon>
        <taxon>Actinomycetes</taxon>
        <taxon>Mycobacteriales</taxon>
        <taxon>Nocardiaceae</taxon>
        <taxon>Nocardia</taxon>
    </lineage>
</organism>
<dbReference type="FunFam" id="3.30.300.30:FF:000015">
    <property type="entry name" value="Nonribosomal peptide synthase SidD"/>
    <property type="match status" value="2"/>
</dbReference>
<accession>A0A4R6PTS0</accession>
<dbReference type="Proteomes" id="UP000295087">
    <property type="component" value="Unassembled WGS sequence"/>
</dbReference>
<dbReference type="Pfam" id="PF13193">
    <property type="entry name" value="AMP-binding_C"/>
    <property type="match status" value="6"/>
</dbReference>
<feature type="domain" description="Carrier" evidence="5">
    <location>
        <begin position="5258"/>
        <end position="5333"/>
    </location>
</feature>
<evidence type="ECO:0000256" key="1">
    <source>
        <dbReference type="ARBA" id="ARBA00001957"/>
    </source>
</evidence>
<dbReference type="Pfam" id="PF00501">
    <property type="entry name" value="AMP-binding"/>
    <property type="match status" value="7"/>
</dbReference>
<dbReference type="InterPro" id="IPR045851">
    <property type="entry name" value="AMP-bd_C_sf"/>
</dbReference>
<dbReference type="UniPathway" id="UPA00011"/>
<dbReference type="Gene3D" id="3.30.300.30">
    <property type="match status" value="7"/>
</dbReference>
<dbReference type="CDD" id="cd17646">
    <property type="entry name" value="A_NRPS_AB3403-like"/>
    <property type="match status" value="1"/>
</dbReference>
<feature type="domain" description="Carrier" evidence="5">
    <location>
        <begin position="7435"/>
        <end position="7510"/>
    </location>
</feature>
<dbReference type="InterPro" id="IPR023213">
    <property type="entry name" value="CAT-like_dom_sf"/>
</dbReference>
<proteinExistence type="predicted"/>
<dbReference type="NCBIfam" id="TIGR01733">
    <property type="entry name" value="AA-adenyl-dom"/>
    <property type="match status" value="7"/>
</dbReference>
<dbReference type="FunFam" id="1.10.1200.10:FF:000016">
    <property type="entry name" value="Non-ribosomal peptide synthase"/>
    <property type="match status" value="2"/>
</dbReference>
<dbReference type="Pfam" id="PF00975">
    <property type="entry name" value="Thioesterase"/>
    <property type="match status" value="1"/>
</dbReference>
<feature type="region of interest" description="Disordered" evidence="4">
    <location>
        <begin position="2446"/>
        <end position="2466"/>
    </location>
</feature>
<dbReference type="FunFam" id="3.30.300.30:FF:000010">
    <property type="entry name" value="Enterobactin synthetase component F"/>
    <property type="match status" value="2"/>
</dbReference>
<dbReference type="EMBL" id="SNXK01000001">
    <property type="protein sequence ID" value="TDP41633.1"/>
    <property type="molecule type" value="Genomic_DNA"/>
</dbReference>
<gene>
    <name evidence="6" type="ORF">DFR75_101736</name>
</gene>
<dbReference type="InterPro" id="IPR010071">
    <property type="entry name" value="AA_adenyl_dom"/>
</dbReference>
<keyword evidence="3" id="KW-0597">Phosphoprotein</keyword>
<dbReference type="FunFam" id="3.40.50.12780:FF:000012">
    <property type="entry name" value="Non-ribosomal peptide synthetase"/>
    <property type="match status" value="4"/>
</dbReference>
<comment type="cofactor">
    <cofactor evidence="1">
        <name>pantetheine 4'-phosphate</name>
        <dbReference type="ChEBI" id="CHEBI:47942"/>
    </cofactor>
</comment>
<dbReference type="InterPro" id="IPR001031">
    <property type="entry name" value="Thioesterase"/>
</dbReference>
<dbReference type="RefSeq" id="WP_067492632.1">
    <property type="nucleotide sequence ID" value="NZ_SNXK01000001.1"/>
</dbReference>
<dbReference type="PROSITE" id="PS00455">
    <property type="entry name" value="AMP_BINDING"/>
    <property type="match status" value="6"/>
</dbReference>
<feature type="compositionally biased region" description="Low complexity" evidence="4">
    <location>
        <begin position="7762"/>
        <end position="7776"/>
    </location>
</feature>
<evidence type="ECO:0000256" key="4">
    <source>
        <dbReference type="SAM" id="MobiDB-lite"/>
    </source>
</evidence>
<name>A0A4R6PTS0_NOCIG</name>
<dbReference type="Gene3D" id="3.40.50.12780">
    <property type="entry name" value="N-terminal domain of ligase-like"/>
    <property type="match status" value="1"/>
</dbReference>
<evidence type="ECO:0000313" key="7">
    <source>
        <dbReference type="Proteomes" id="UP000295087"/>
    </source>
</evidence>
<dbReference type="Gene3D" id="2.30.38.10">
    <property type="entry name" value="Luciferase, Domain 3"/>
    <property type="match status" value="6"/>
</dbReference>
<dbReference type="NCBIfam" id="NF003417">
    <property type="entry name" value="PRK04813.1"/>
    <property type="match status" value="9"/>
</dbReference>
<dbReference type="PROSITE" id="PS00012">
    <property type="entry name" value="PHOSPHOPANTETHEINE"/>
    <property type="match status" value="6"/>
</dbReference>
<sequence>MTNPTPACAQIDQLAALVATVAAMEPARTAVGFDGTSVSYAELDAQLTLMAELTGGALDPETLVQVVLAELFPGVVDAAEGTFGRLLNTLAADAMAVLGIETPAVGATLVDRFAEQLARTPDRVAVRFGDQTLTYAEFDARVRVLAGRLAGLGVGPESLVGLAMRRSIELIVAVHAIVRAGGAYVPLDPDHPVDRLHYVLEVARPVVVVTRMCDEPDLGGATVLRTDDIDWSVVPAELAVNAQAGNTAYVIFTSGSTGRPKGVAVTHGAIVANLDWRQRSYAMTEDDVVLQKTPYTFDVSVWELFWPLQIGARLVVAEPGRHGDPAYLADLIARHRVTVTHFVPSMLAAFVGEVAEAATVADLSSLRMVFASGEALPAATAARLRKLSATALHNLYGPTEAAVDVTAHEVTEADEVSVPIGGPADDTGLLVLDENLDQVPAGVVGELYLSGVQLARGYVARPGLTADRFVANPYGEPGERMYRTGDLVRQLPGGAELEYLGRTDFQVKLRGLRIELGEIEAVLAAHPRVGNAAVVLHRHAAGEALVGYVVSVDGEPLDEAELVAHAKASMPEYMVPSLLVQLPAMPINASGKLDRKALPEPDFRVAAAEFRAPVTATERAVAALFAELLDVETVGLDDDFFRLGGNSLIATRAIARLHANSGVRVDVRDFFDSPTVAVLASLIDAGSADERPALVAGPRPSVLPLSPAQQRMWFLNRFDPATGAYNIPIAVRLSGALDHAALRAAVHDLIARHEVLRTVYPEVDGVGTQVVLDPAEAYKLLVAGDRGGAFGGEGVRAALLDPIVVAAGELREVIAGEILRGFDVTTAPPVRVRLFEVDGDHVLVLVVHHIAADGWSAGPLVRDTMAAYHARTGGAAPAWKPLAVQYADYTLWQRAVLGEEDDPASQAGREIAFWRAALAGLPDESGLPTDRPRPATASMRGQRVEFSLDPELVTALNSVAAERGATLFMVLHAALSVLIARLSGNADVAIGSPVAGRGAAELDDVIGMFVNTAVLRTQVRAGEPFGDLLGRVRADDLAAFEHTTLPFERLVEVLAPARSAGRHPLFQVALSLQNLPVTTFELPGLRASAVDLPYDIEKFDLSVTLRTAAADGLSGEFSYATDLFDASTVTAMVRRFTGLLAAIAAAPHTSVADLPLLIDAEFAELTARSGGVAEPAPLLPEVLARAAADPAAVAIRDGDRILTYGELDAASTRIATRLTGNGVGPGDVVAVSIPRSAASVTAVWAVIKSGAAFLPVDPNYPADRITHMLADSGAAAGITTDELRADLPTAVDWLVVDLDAVHTDTHAGPDVAAPRLAEGDIDGFGASGDARRPHPLDPAYVIYTSGTTGLPKGVVIPHAAVAAYLPVQADRYRAAADARVLHVASPSFDISVAELLLTVSAGATMVVAPNGVFGGAELGELLRVERVTHVVITPSALATVDPVGLNDLRVVVVGGEACPAELVARWTAAIPGLVFRNGYGPTETTIVTNISEPLCATTPITLGGPVEGTTELVLDARLRPVPAGVVGELYIAGAQLARGYHRRPALTASRFVTNPYGAPGERMYRTGDTVRWVRRGDSYDLEYLGRNDFQVKVRGFRIELDEIDAVLAKHPTVRFAVTIGHRTEAGATLLVSYVVPVPEAAVDTSELLAHSAAHLPAHMVPATIMTLDEVPLTPVGKLDRSALPAPVFEVAVYRAPVTRAEQVVADAFAEVLGLEQVGRDDDFFELGGNSLLATRVMARIGTDLDIRIPVRQLFDTASVRALAYAADRLRGTGAGPALVAGVRPDPLPLSPAQQRMWFLNRFDPGSSADNIPMAVRLTGDLDVPALRAALVDVLDRHEVLRTRYPERDGHAIAEILPVPGLLPDIHPEVLPTDELPDAIRTFATTGFDLTTDAPLRIALFRVRDTGEAPTTGYGPIDTSARSGEEPLLVDPASTVAALQGTGVSTSMPTMLDGDAPTDDGVRSGAAQGGTVEFTAQALLTAQEQFGGDAAAGVGQIPGEAREAAVSVDGAAEYVLAIVLHHIAADGFSFGPLIRDVLAAYGARAVGEAPAWEPLSVQYADYAVWQHAVLGTAADPGSVAAQQLSYWRKTLDGLPEQLELPADRPRPAVASRRGAVHAVEFEAETHRALVEFARAHGVTVFMAVHAVFAVLLARLSATTDIAIGTPVSGRGHRALDDLVGMFVNTLVLRTEVTPATPFAELVARVRDTDLAAFGHADVPFERLVEALDPVRSTARNPLFQVMLSLNEDTARELVLPGLRVGGVDLPTTVAKFDLELTLTEHRDENGAPAGLSGALIYATDLFDAATVTGFATRLHRALTGALTDPARPVGDIDLLDDAERTQLFATGNSVAATGSALVTQSTDPAALADSDAASALVTQLGSHVATDRATPVLAAATLASLFADQVAAGPGATAVILDAEPVVVARGADHAETAVALDAQLVGPRSVDRTAPPIVPDAGPGRMGETSDFRHPERGGAGQGRAGTHNAVAMGGPVSVRLTYAEFGARVARLARHLIGLGAGPGSLVAVAMRRGVDQLVAVHAVLAAGAAYVPVDPDHPADRTAYVLAETAPVCVLTVAGTGLGVGDSVVEVDTLDLSALSGDPITDEERCAPLCPENLAYVLFTSGSTGRPKGVAVPHRAVVNQLRWLQSAYPLGVDDVVLQKTPFTFDASVWELLWPLQVGARLVLASPDGHRDPAYLAAATARHRVSVVQYVPSVLTAVMAETAGSAGERAARSRSMVSGPADPGSHVTEGQQSLRLVFAGGEALTTELARTVRERTGATVVNLYGPTETAIQVTTHRFADDQGATVPIGSPVAETSVYVLDSRLHPVPAGVPGELYVAGAQLADGYHSRADLTAERFVANPFGTGERLYRTGDLVTWRTTATGPALHYLGRTDFQVKLRGLRIEPAEIEAALTTVPGVRRAAVVVRSDDGKPDQLVAYIVRDNTEAEPVVDARSASPSIGVGGTVSGAPNRDACTPADLDAAVTATLPAYMVPGAYVFLDVLPLTASGKLDRRALPAPQARRTGYREPATATERIVAATFAGVLELDRVGADDDFFALGGNSLLATQVAARLGAALDARVAVRELFEASSVSGLAQRLDTLRGTGSRRGPVAARRPQRIPLSPAQQRMWFLHRFDPRSAAYHIPVAIRLSGELDVAALRGALGDLVARHETLRTTYPEFDGQATQLVGEPFVPELTVTDVAATDVSGAVAQVLSDGFDITTEVPVRVALLRVTPAEHVLVLVVHHIAADGWSMGPLTRDLVAAYAARVTGSAPQLPPLTVHYADYALWQTGGLGSVDDPDAPLARQLGYWRHRLAALPDVLTLPTDRRRPLIASNRGATFVTAFDAHLHRGIEELARARRATTFMVLHAGLAVLLARLSAGSDIVVGTPVAGRGHRELDDIVGMFVNTLVLRAEVRGETGFADLLDQVRTGDLDAFDNADVPFETLVDAVNPARSQGYSPLYQVSLALQNQRRAAFELPGLTLSGLELPDAPIEVDLDFTFVDRFGADGEPDGLDLELRYATDLFDAETVAAMATMLELVLRAAVRAPATPVGDLELLAEPARAELVAGPHGEVVPLDEELSELGIGAPLAAHLLDAAAARDPRAVAAVFEGTEITYGVLAARANRLARRLIGCGVGPETPVAVAVPRGIELLVVLHGVLAAGGVYVPIDPAQPADRIGHVLATAAPRLVVAAEASDLDHVDAGNRSATASVHFAAASRSGFPVLTVAQLEDPAQVPVPGAPVTDAERLAPLLPDHPAYALFTSGSTGLPKGVLITHRAVVNELCWLRGEYALTAEDRLLQRAPLTFDVSLWELLAPALLGATLVLLRPGGHLDLAYQARVLREQRVTVVELVPSVLSAMLAEGLGDALRGLRMLHVGGEELPAPLAATVLATLPVELHNTYGPTEVAITSTFQQITAPVEQTEMPIGRPTWNVRAYVLDERLHPVPTGVTGELYLAGAQLARGYLGRPDLTADRFVADPFGANGTRMYRTGDMVRRDRHGALIYLGRNDFQVKIRGLRIELGEIEAALGDAPGVTHATVLPATDDAGRQCLVGYVAGAVDAANVRDHVASRVPAYMVPTHFVVLDTVPLNSAGKLDRAALPAADLSVTTAYVAPRPGAQTTLAEVIADLLGVARIGAADDFFAVGGNSLLAMRLVARANAALGSALDVRDVFEAPTVARLAERATAGEQLPQLAAVHPRPDRIPLSLAQTRLWLLNRIDPDSAVYTLPIALRLTGALDIAALWAALADVLARHEALRTVFPEDADGPIQVVLPVDQALPGAVLEEVPESALTAAVRAVVGAGFDLTTQPPVRAALLRPIAASPLSTDGSARDREHVFVLAVHHIAADGVSITPLARDLIAAYAARTAGVAPQWEPLPVQYPDFTLWQREVLGEAEDPQSRLARQLAHWRDELAGLAPALELATDRPRPAVRVGEGAAVGFDVPTEVVAGIEALARRHGVSTFMVVHAAFAVLLARHGAGGDIAIGTPVAGRADAALDDLVGMFVNTLVLRTPVDAGAAFADLLATVRAADLRAFAHADLPFERLVDELNPVRSTSYAPIVQVMLAFEHRDDTTVELPGLRIDEFALPAATTQFDLSLAVNEIAGASGEPGMRGWLRYATDLFDAETVAAFGARFVRVLRAVVADDTAIIGEIDLLDDTDRAQLAAWNSTHAPLDTDATLVSLFAEQALRTPDTIALEFEGQRITYGEFAVRVARLARWLIAERVGPGAIVGVGLRRGIDLLVALYAVQAAGAAYLPLDPDHPAERIADVLATAAPVCVLAASGFPETDTRTIAPGELDLGGFDAHPVTDAERLRPLRGADLAYVLFTSGSTGKPKGVAVSHTAIVNRLVWMQGTYGLTPADTVLQKTPITFDVSVWELFWPLQIGATLVIARPDGHRDPAYLAEVITRTGVGVAHFVPSMLAAFLAEPRSADCASLRQVFASGEALPAADAQRLRALIPGVAVHNLYGPTEAAVDVTFHEVTDADTVTVPIGTPVANTALHVLDARLRPVPVGTPGELYLAGVQLARGYLGRPDLSADRFVANPYGAPGERMYRTGDLVVRARTGELEYLGRTDFQVKLRGLRIELGEIEAVLGGIDTVDRAVVTVRDDGTGPYLTAYLVPSREQHPTASAAARGQESPGRTPRTGLADAGADMSGDASGESAGIVAATRAGNSPSGVDAQVGSRPAGSSGNASAGDDIAPDIDLAGVKARLQESLPAYMVPSAFVILESLPVNASGKLDRRALPAPELTAREFRAPATATEVLVAGIVGEVLGIDKVGADDDFFDLGGNSLIATRVAARLGAALDRRVPVARIFEAPVVAALATALDTEAGPSRLALTAGERPAVVPLSPAQQRMWFLNRFDPDSVGYNVPIAVRLRGVLDTDALAAAVDDLVDRHEILRTYYPETADGPVQKILSAAAAGVALEIHDTTANQVRGAVTKLAATTFDVTAGVPWRVVLYRLDADDAVLALVVHHISADGSSVPPLVRDLMTAYLARRDGTAPAWPPLPVQYADYALWQRAVLGDETDPASVAARQLDFWRTELAGVPDELALPLDRPRPAVRTLAGGTVPVTLDAATHAGLTELARECGSTLFMVVHTAFAALLGRLSNSTDVTVGTPVAGRGEAALEDLVGMFVNTLVFRTRLRPGESFRQLLIRQRATDLAVFANADVPFERLVEVLDPARSTARHPLFQVGFSFQNFERAELELPGITVSGLDTDGELSQFDLHLIVSDDYTNNGAAAGVSGVLTYATDVFDPETAAAVVTRLERLLTAVAAAPQTPVDAIDVLDAEERTRILDHWNDTDHEIDRTVTLLAPYRHQVATRPDATALIFEGEHLTYGELDARVNRLARHLVTDGVGPDTLVALAMRRSVDLVVAMYAVLTAGAAYVPIDPDHPADRITQILTTARPHMVLTTSRDRFDIGAMSGADRSDVVPGPSSPSGEAKGGSSIDGHAASSAGAAGIPVVRIDRLDLDRYPAHTVGDAERPAPLRDSNLAYVLFTSGSTGRPKGVAMSRAGVRNQVAWMIEQYRLGAGDVYLQKSAATFDLSVWGYFVPLAAGATLVLAAPDGQRDPLYLAELVARQRITVADFVPSMLSMFAAHAEAEQLSSLRLVLAIGEALIPDTVAAFRAKSDAALHNLYGPTEAAVSVTAWPADDATGPTVPIGVPEWNTRVYVLDDRLRPVAPGVAGELYLAGDQLARGYLGRPDLTADRFVADPFTAPGERMYRTGDLVRWTRDGVLVYLDRRDFQVKFRGQRIELGDIEAALRAVPGVRQAAAVVSPSPTGDRLVGYAVPQPGAELDPASLRTAVGGALPSYMVPSVVVVLDAFPLNTSGKLDRAALPTPEFVARPFRAPITPVQRAVAQVFAEVLGREQVGLDDDFFELGGNSLIATRVAARLGAALSTRVPVRTLFEATAVAALAELLAGQAGSGAGIALVAGPRPQRIPLSAAQQRMWLLNRLDPESAAYNIPIAVRLTGNVDADALAAAVTDVLERHEVLRTAYPAVDGIGHQAVWEFVPAPVVETVDPIAVPSIVAAEIGRGFDVTVAPPVRVRVLRCAADEVVLVVVIHHISADGFSAGPLLRDTTAAYLARRAGTAPDWAPLAIQYADYTLWQRSVLGDEHDPESLAARQVRFWRTELDGLAPLLELPTDRPRPAVASQRGASVETVVPQEVWQRVATVARRADASEFMVAHAALAVLLARLSGSADIAIGTPVAGRGAAALDDLVGMFVNTLVLRTGVDPAASFTALLKDARRVDLDAFDNADVPFERLVDVLDPVRSAGHSPLFQVMLAFQNLGATPTEVVLPDLTVTALDADAAVAKFDLDLVLSGTDDGHCSVQLTYATDLFDATTAHRMAEAYVRILDAVTADPDIAVGDVDLLTDADHRMLESWCDTDHPLAPETLVDGFYRQVGATPAAIAFVDETTTLTYGEFADRVNRLARYLLTLGVGPDTAVAVAARRSTELLVGLYAVIVAGGTYVPIDPDHPAERIARVLDIARPACLLTTSRDRADLPTSVGRGIDVVVLDEIETAELSGLPVDDAERTHPLRPEHTAYVIFTSGSTGLPKGVGVPHRAIVNQLDWMAQEFGFTADDTVLHKTPTTFDASIWELFLGPRVGARTVIARPGGHGDPAYLAALIAEHRVDTAQFAPTLLAAYLAQIDGGVEVVSLRRIFAGGEALPAALAQQVRAVTGAEVVNLYGPTETAVQVSTHVVTDDDTVTVPIGTPVWNTGLYVLDARLRPVPPGVVGELYVGGAQLAHGYVGAGALTAERFVPDPFAAAGSRMYRTGDLVRLRGEKAALEYVGRSDLQVKLNGQRIELGEVEAVLARQPGVAQAAAAVVPGTGADRLVGYVVPARWRSSVGSSEDVTTPGTVVAQSVSGLDTASLRSVLADELPGYLVPSVIVELDDFPVNTSGKLDRGALPVPSLRQATYRAPVTETEQRVAAEFARVLDLDRIGMDDNFFDLGGNSLTAVQLASRLSETLGTPVPVAWFFTDPTPAVVVERLRGDDAQGDAFAVLLPLRTGGTGAPLFCVHPVGGLSWSFAGLTRHLDPQRPVYGLQSPALTADEPLPDSIDAWARRYIDAIRSVQPEGPYHLLGWSLGGLLAHAVATGLRAEGEQVARLAMMDSWLGDGPEQTPAPTVGDLLGGLAGEDLDFGIDGLTAAAANLGGPLAGLDRARIARIIDAAQASMSMVDDYRPRRFDGDLVYFAATVDDPTGTHGAATWAPVVDGAVICHRIEATHWAMANEHALARIAQVLDAPGRGEPAPRPRATTRVDARAGAGGA</sequence>
<dbReference type="Pfam" id="PF00668">
    <property type="entry name" value="Condensation"/>
    <property type="match status" value="7"/>
</dbReference>
<dbReference type="SUPFAM" id="SSF56801">
    <property type="entry name" value="Acetyl-CoA synthetase-like"/>
    <property type="match status" value="7"/>
</dbReference>
<feature type="compositionally biased region" description="Low complexity" evidence="4">
    <location>
        <begin position="5148"/>
        <end position="5166"/>
    </location>
</feature>
<dbReference type="InterPro" id="IPR000873">
    <property type="entry name" value="AMP-dep_synth/lig_dom"/>
</dbReference>
<dbReference type="Gene3D" id="3.30.559.10">
    <property type="entry name" value="Chloramphenicol acetyltransferase-like domain"/>
    <property type="match status" value="7"/>
</dbReference>
<comment type="caution">
    <text evidence="6">The sequence shown here is derived from an EMBL/GenBank/DDBJ whole genome shotgun (WGS) entry which is preliminary data.</text>
</comment>
<dbReference type="GO" id="GO:0008610">
    <property type="term" value="P:lipid biosynthetic process"/>
    <property type="evidence" value="ECO:0007669"/>
    <property type="project" value="UniProtKB-ARBA"/>
</dbReference>
<feature type="region of interest" description="Disordered" evidence="4">
    <location>
        <begin position="5121"/>
        <end position="5200"/>
    </location>
</feature>
<feature type="domain" description="Carrier" evidence="5">
    <location>
        <begin position="6355"/>
        <end position="6430"/>
    </location>
</feature>
<dbReference type="GO" id="GO:0044550">
    <property type="term" value="P:secondary metabolite biosynthetic process"/>
    <property type="evidence" value="ECO:0007669"/>
    <property type="project" value="UniProtKB-ARBA"/>
</dbReference>
<dbReference type="SMART" id="SM00823">
    <property type="entry name" value="PKS_PP"/>
    <property type="match status" value="7"/>
</dbReference>
<dbReference type="FunFam" id="3.40.50.980:FF:000002">
    <property type="entry name" value="Enterobactin synthetase component F"/>
    <property type="match status" value="2"/>
</dbReference>
<dbReference type="SUPFAM" id="SSF52777">
    <property type="entry name" value="CoA-dependent acyltransferases"/>
    <property type="match status" value="13"/>
</dbReference>
<dbReference type="SUPFAM" id="SSF47336">
    <property type="entry name" value="ACP-like"/>
    <property type="match status" value="7"/>
</dbReference>
<evidence type="ECO:0000256" key="2">
    <source>
        <dbReference type="ARBA" id="ARBA00022450"/>
    </source>
</evidence>
<dbReference type="Gene3D" id="3.40.50.980">
    <property type="match status" value="12"/>
</dbReference>
<dbReference type="GO" id="GO:0031177">
    <property type="term" value="F:phosphopantetheine binding"/>
    <property type="evidence" value="ECO:0007669"/>
    <property type="project" value="InterPro"/>
</dbReference>
<dbReference type="PANTHER" id="PTHR45527:SF1">
    <property type="entry name" value="FATTY ACID SYNTHASE"/>
    <property type="match status" value="1"/>
</dbReference>
<keyword evidence="7" id="KW-1185">Reference proteome</keyword>
<dbReference type="InterPro" id="IPR020845">
    <property type="entry name" value="AMP-binding_CS"/>
</dbReference>
<dbReference type="CDD" id="cd05930">
    <property type="entry name" value="A_NRPS"/>
    <property type="match status" value="2"/>
</dbReference>
<dbReference type="InterPro" id="IPR020802">
    <property type="entry name" value="TesA-like"/>
</dbReference>
<reference evidence="6 7" key="1">
    <citation type="submission" date="2019-03" db="EMBL/GenBank/DDBJ databases">
        <title>Genomic Encyclopedia of Type Strains, Phase IV (KMG-IV): sequencing the most valuable type-strain genomes for metagenomic binning, comparative biology and taxonomic classification.</title>
        <authorList>
            <person name="Goeker M."/>
        </authorList>
    </citation>
    <scope>NUCLEOTIDE SEQUENCE [LARGE SCALE GENOMIC DNA]</scope>
    <source>
        <strain evidence="6 7">DSM 44496</strain>
    </source>
</reference>
<evidence type="ECO:0000259" key="5">
    <source>
        <dbReference type="PROSITE" id="PS50075"/>
    </source>
</evidence>
<dbReference type="InterPro" id="IPR042099">
    <property type="entry name" value="ANL_N_sf"/>
</dbReference>
<keyword evidence="2" id="KW-0596">Phosphopantetheine</keyword>
<dbReference type="FunFam" id="2.30.38.10:FF:000001">
    <property type="entry name" value="Non-ribosomal peptide synthetase PvdI"/>
    <property type="match status" value="3"/>
</dbReference>
<feature type="region of interest" description="Disordered" evidence="4">
    <location>
        <begin position="5926"/>
        <end position="5958"/>
    </location>
</feature>
<dbReference type="GO" id="GO:0003824">
    <property type="term" value="F:catalytic activity"/>
    <property type="evidence" value="ECO:0007669"/>
    <property type="project" value="InterPro"/>
</dbReference>
<feature type="domain" description="Carrier" evidence="5">
    <location>
        <begin position="612"/>
        <end position="687"/>
    </location>
</feature>
<dbReference type="InterPro" id="IPR006162">
    <property type="entry name" value="Ppantetheine_attach_site"/>
</dbReference>
<dbReference type="Gene3D" id="3.40.50.1820">
    <property type="entry name" value="alpha/beta hydrolase"/>
    <property type="match status" value="1"/>
</dbReference>
<dbReference type="InterPro" id="IPR025110">
    <property type="entry name" value="AMP-bd_C"/>
</dbReference>
<dbReference type="CDD" id="cd19540">
    <property type="entry name" value="LCL_NRPS-like"/>
    <property type="match status" value="6"/>
</dbReference>